<dbReference type="CDD" id="cd03505">
    <property type="entry name" value="Delta9-FADS-like"/>
    <property type="match status" value="1"/>
</dbReference>
<dbReference type="PRINTS" id="PR00075">
    <property type="entry name" value="FACDDSATRASE"/>
</dbReference>
<keyword evidence="4 12" id="KW-0812">Transmembrane</keyword>
<dbReference type="GO" id="GO:0006636">
    <property type="term" value="P:unsaturated fatty acid biosynthetic process"/>
    <property type="evidence" value="ECO:0007669"/>
    <property type="project" value="TreeGrafter"/>
</dbReference>
<dbReference type="GO" id="GO:0005506">
    <property type="term" value="F:iron ion binding"/>
    <property type="evidence" value="ECO:0007669"/>
    <property type="project" value="TreeGrafter"/>
</dbReference>
<evidence type="ECO:0000313" key="15">
    <source>
        <dbReference type="EMBL" id="SSX04199.1"/>
    </source>
</evidence>
<evidence type="ECO:0000256" key="9">
    <source>
        <dbReference type="ARBA" id="ARBA00023098"/>
    </source>
</evidence>
<dbReference type="OMA" id="RMHHRYS"/>
<dbReference type="EMBL" id="UFQT01000456">
    <property type="protein sequence ID" value="SSX24564.1"/>
    <property type="molecule type" value="Genomic_DNA"/>
</dbReference>
<evidence type="ECO:0000256" key="4">
    <source>
        <dbReference type="ARBA" id="ARBA00022692"/>
    </source>
</evidence>
<evidence type="ECO:0000256" key="3">
    <source>
        <dbReference type="ARBA" id="ARBA00022516"/>
    </source>
</evidence>
<evidence type="ECO:0000256" key="13">
    <source>
        <dbReference type="SAM" id="Phobius"/>
    </source>
</evidence>
<dbReference type="VEuPathDB" id="VectorBase:CSON010926"/>
<feature type="transmembrane region" description="Helical" evidence="13">
    <location>
        <begin position="49"/>
        <end position="68"/>
    </location>
</feature>
<comment type="similarity">
    <text evidence="2 12">Belongs to the fatty acid desaturase type 1 family.</text>
</comment>
<evidence type="ECO:0000256" key="11">
    <source>
        <dbReference type="ARBA" id="ARBA00023160"/>
    </source>
</evidence>
<evidence type="ECO:0000256" key="1">
    <source>
        <dbReference type="ARBA" id="ARBA00004141"/>
    </source>
</evidence>
<reference evidence="16" key="2">
    <citation type="submission" date="2018-07" db="EMBL/GenBank/DDBJ databases">
        <authorList>
            <person name="Quirk P.G."/>
            <person name="Krulwich T.A."/>
        </authorList>
    </citation>
    <scope>NUCLEOTIDE SEQUENCE</scope>
</reference>
<gene>
    <name evidence="16" type="primary">CSON010926</name>
</gene>
<name>A0A336M2V1_CULSO</name>
<evidence type="ECO:0000259" key="14">
    <source>
        <dbReference type="Pfam" id="PF00487"/>
    </source>
</evidence>
<keyword evidence="9" id="KW-0443">Lipid metabolism</keyword>
<dbReference type="GO" id="GO:0004768">
    <property type="term" value="F:stearoyl-CoA 9-desaturase activity"/>
    <property type="evidence" value="ECO:0007669"/>
    <property type="project" value="TreeGrafter"/>
</dbReference>
<dbReference type="Pfam" id="PF00487">
    <property type="entry name" value="FA_desaturase"/>
    <property type="match status" value="1"/>
</dbReference>
<evidence type="ECO:0000256" key="7">
    <source>
        <dbReference type="ARBA" id="ARBA00023002"/>
    </source>
</evidence>
<proteinExistence type="inferred from homology"/>
<evidence type="ECO:0000313" key="16">
    <source>
        <dbReference type="EMBL" id="SSX24564.1"/>
    </source>
</evidence>
<comment type="domain">
    <text evidence="12">The histidine box domains are involved in binding the catalytic metal ions.</text>
</comment>
<dbReference type="InterPro" id="IPR005804">
    <property type="entry name" value="FA_desaturase_dom"/>
</dbReference>
<dbReference type="PANTHER" id="PTHR11351:SF98">
    <property type="entry name" value="RE43130P"/>
    <property type="match status" value="1"/>
</dbReference>
<dbReference type="InterPro" id="IPR015876">
    <property type="entry name" value="Acyl-CoA_DS"/>
</dbReference>
<keyword evidence="7 12" id="KW-0560">Oxidoreductase</keyword>
<comment type="subcellular location">
    <subcellularLocation>
        <location evidence="1">Membrane</location>
        <topology evidence="1">Multi-pass membrane protein</topology>
    </subcellularLocation>
</comment>
<keyword evidence="5" id="KW-0276">Fatty acid metabolism</keyword>
<keyword evidence="6 13" id="KW-1133">Transmembrane helix</keyword>
<feature type="transmembrane region" description="Helical" evidence="13">
    <location>
        <begin position="198"/>
        <end position="216"/>
    </location>
</feature>
<accession>A0A336M2V1</accession>
<comment type="cofactor">
    <cofactor evidence="12">
        <name>Fe(2+)</name>
        <dbReference type="ChEBI" id="CHEBI:29033"/>
    </cofactor>
</comment>
<evidence type="ECO:0000256" key="5">
    <source>
        <dbReference type="ARBA" id="ARBA00022832"/>
    </source>
</evidence>
<evidence type="ECO:0000256" key="6">
    <source>
        <dbReference type="ARBA" id="ARBA00022989"/>
    </source>
</evidence>
<organism evidence="16">
    <name type="scientific">Culicoides sonorensis</name>
    <name type="common">Biting midge</name>
    <dbReference type="NCBI Taxonomy" id="179676"/>
    <lineage>
        <taxon>Eukaryota</taxon>
        <taxon>Metazoa</taxon>
        <taxon>Ecdysozoa</taxon>
        <taxon>Arthropoda</taxon>
        <taxon>Hexapoda</taxon>
        <taxon>Insecta</taxon>
        <taxon>Pterygota</taxon>
        <taxon>Neoptera</taxon>
        <taxon>Endopterygota</taxon>
        <taxon>Diptera</taxon>
        <taxon>Nematocera</taxon>
        <taxon>Chironomoidea</taxon>
        <taxon>Ceratopogonidae</taxon>
        <taxon>Ceratopogoninae</taxon>
        <taxon>Culicoides</taxon>
        <taxon>Monoculicoides</taxon>
    </lineage>
</organism>
<sequence>MTIHFIGLIEKLKYQNNQIKKNDEPTTDVLNNNNTKSEQNKQLPYTKRFIWRNIIILSYLHAVALYSVFNITDCKWQVSLFDTLIGFCAALGITAGAHRLWTHKSYKAKLPLRIILLIFQTLSFQQSIYDWARDHRVHHKFTDTPADPHNSRRGFFFSHVGWLLVNKHPEVTEKGKTIDMSDLLEDPVVVWQKKHFKWFLPIVGFLLPFWLSAMIFDEQWFHAWNAQCLRYVIGLNLTWLLNSGAHMWGAKPYDKNISPTDTLTMGIACFGEGWHNYHHVFPWDYKTSELSRYGYNFTIAFIDFFAKIGWAYDLKTVSEEMIRKRMLRTGDGSNKYSNIKDLDLKLKEIVEDYNNNNNSNINGMRNECLWGWDDKDMTEDERSFVTIYNKEKP</sequence>
<feature type="transmembrane region" description="Helical" evidence="13">
    <location>
        <begin position="80"/>
        <end position="98"/>
    </location>
</feature>
<keyword evidence="8" id="KW-0408">Iron</keyword>
<protein>
    <submittedName>
        <fullName evidence="16">CSON010926 protein</fullName>
    </submittedName>
</protein>
<evidence type="ECO:0000256" key="12">
    <source>
        <dbReference type="RuleBase" id="RU000581"/>
    </source>
</evidence>
<dbReference type="EMBL" id="UFQS01000456">
    <property type="protein sequence ID" value="SSX04199.1"/>
    <property type="molecule type" value="Genomic_DNA"/>
</dbReference>
<keyword evidence="10 13" id="KW-0472">Membrane</keyword>
<dbReference type="AlphaFoldDB" id="A0A336M2V1"/>
<evidence type="ECO:0000256" key="10">
    <source>
        <dbReference type="ARBA" id="ARBA00023136"/>
    </source>
</evidence>
<feature type="domain" description="Fatty acid desaturase" evidence="14">
    <location>
        <begin position="77"/>
        <end position="282"/>
    </location>
</feature>
<keyword evidence="11 12" id="KW-0275">Fatty acid biosynthesis</keyword>
<evidence type="ECO:0000256" key="8">
    <source>
        <dbReference type="ARBA" id="ARBA00023004"/>
    </source>
</evidence>
<dbReference type="GO" id="GO:0005789">
    <property type="term" value="C:endoplasmic reticulum membrane"/>
    <property type="evidence" value="ECO:0007669"/>
    <property type="project" value="TreeGrafter"/>
</dbReference>
<dbReference type="PANTHER" id="PTHR11351">
    <property type="entry name" value="ACYL-COA DESATURASE"/>
    <property type="match status" value="1"/>
</dbReference>
<keyword evidence="3 12" id="KW-0444">Lipid biosynthesis</keyword>
<reference evidence="15" key="1">
    <citation type="submission" date="2018-04" db="EMBL/GenBank/DDBJ databases">
        <authorList>
            <person name="Go L.Y."/>
            <person name="Mitchell J.A."/>
        </authorList>
    </citation>
    <scope>NUCLEOTIDE SEQUENCE</scope>
    <source>
        <tissue evidence="15">Whole organism</tissue>
    </source>
</reference>
<evidence type="ECO:0000256" key="2">
    <source>
        <dbReference type="ARBA" id="ARBA00009295"/>
    </source>
</evidence>